<keyword evidence="12" id="KW-1185">Reference proteome</keyword>
<dbReference type="Gene3D" id="3.40.50.720">
    <property type="entry name" value="NAD(P)-binding Rossmann-like Domain"/>
    <property type="match status" value="1"/>
</dbReference>
<evidence type="ECO:0000256" key="2">
    <source>
        <dbReference type="ARBA" id="ARBA00009975"/>
    </source>
</evidence>
<dbReference type="PROSITE" id="PS00069">
    <property type="entry name" value="G6P_DEHYDROGENASE"/>
    <property type="match status" value="1"/>
</dbReference>
<keyword evidence="5 7" id="KW-0560">Oxidoreductase</keyword>
<dbReference type="GO" id="GO:0005829">
    <property type="term" value="C:cytosol"/>
    <property type="evidence" value="ECO:0007669"/>
    <property type="project" value="TreeGrafter"/>
</dbReference>
<feature type="domain" description="Glucose-6-phosphate dehydrogenase C-terminal" evidence="10">
    <location>
        <begin position="201"/>
        <end position="499"/>
    </location>
</feature>
<proteinExistence type="inferred from homology"/>
<feature type="active site" description="Proton acceptor" evidence="7">
    <location>
        <position position="252"/>
    </location>
</feature>
<evidence type="ECO:0000256" key="6">
    <source>
        <dbReference type="ARBA" id="ARBA00023277"/>
    </source>
</evidence>
<dbReference type="Pfam" id="PF02781">
    <property type="entry name" value="G6PD_C"/>
    <property type="match status" value="1"/>
</dbReference>
<evidence type="ECO:0000256" key="7">
    <source>
        <dbReference type="HAMAP-Rule" id="MF_00966"/>
    </source>
</evidence>
<dbReference type="AlphaFoldDB" id="A0A5P2G6U0"/>
<dbReference type="HAMAP" id="MF_00966">
    <property type="entry name" value="G6PD"/>
    <property type="match status" value="1"/>
</dbReference>
<dbReference type="InterPro" id="IPR022675">
    <property type="entry name" value="G6P_DH_C"/>
</dbReference>
<comment type="pathway">
    <text evidence="1 7">Carbohydrate degradation; pentose phosphate pathway; D-ribulose 5-phosphate from D-glucose 6-phosphate (oxidative stage): step 1/3.</text>
</comment>
<dbReference type="PRINTS" id="PR00079">
    <property type="entry name" value="G6PDHDRGNASE"/>
</dbReference>
<keyword evidence="6 7" id="KW-0119">Carbohydrate metabolism</keyword>
<comment type="similarity">
    <text evidence="2 7">Belongs to the glucose-6-phosphate dehydrogenase family.</text>
</comment>
<accession>A0A5P2G6U0</accession>
<dbReference type="NCBIfam" id="NF009492">
    <property type="entry name" value="PRK12853.1-3"/>
    <property type="match status" value="1"/>
</dbReference>
<dbReference type="GO" id="GO:0006006">
    <property type="term" value="P:glucose metabolic process"/>
    <property type="evidence" value="ECO:0007669"/>
    <property type="project" value="UniProtKB-KW"/>
</dbReference>
<evidence type="ECO:0000256" key="4">
    <source>
        <dbReference type="ARBA" id="ARBA00022857"/>
    </source>
</evidence>
<dbReference type="EC" id="1.1.1.49" evidence="7"/>
<keyword evidence="3 7" id="KW-0313">Glucose metabolism</keyword>
<evidence type="ECO:0000259" key="9">
    <source>
        <dbReference type="Pfam" id="PF00479"/>
    </source>
</evidence>
<evidence type="ECO:0000256" key="1">
    <source>
        <dbReference type="ARBA" id="ARBA00004937"/>
    </source>
</evidence>
<evidence type="ECO:0000259" key="10">
    <source>
        <dbReference type="Pfam" id="PF02781"/>
    </source>
</evidence>
<dbReference type="PIRSF" id="PIRSF000110">
    <property type="entry name" value="G6PD"/>
    <property type="match status" value="1"/>
</dbReference>
<feature type="binding site" evidence="7">
    <location>
        <position position="247"/>
    </location>
    <ligand>
        <name>substrate</name>
    </ligand>
</feature>
<dbReference type="NCBIfam" id="TIGR00871">
    <property type="entry name" value="zwf"/>
    <property type="match status" value="1"/>
</dbReference>
<feature type="binding site" evidence="7">
    <location>
        <position position="352"/>
    </location>
    <ligand>
        <name>substrate</name>
    </ligand>
</feature>
<dbReference type="InterPro" id="IPR036291">
    <property type="entry name" value="NAD(P)-bd_dom_sf"/>
</dbReference>
<dbReference type="SUPFAM" id="SSF51735">
    <property type="entry name" value="NAD(P)-binding Rossmann-fold domains"/>
    <property type="match status" value="1"/>
</dbReference>
<feature type="binding site" evidence="7">
    <location>
        <position position="52"/>
    </location>
    <ligand>
        <name>NADP(+)</name>
        <dbReference type="ChEBI" id="CHEBI:58349"/>
    </ligand>
</feature>
<dbReference type="Pfam" id="PF00479">
    <property type="entry name" value="G6PD_N"/>
    <property type="match status" value="1"/>
</dbReference>
<evidence type="ECO:0000256" key="8">
    <source>
        <dbReference type="SAM" id="MobiDB-lite"/>
    </source>
</evidence>
<dbReference type="InterPro" id="IPR022674">
    <property type="entry name" value="G6P_DH_NAD-bd"/>
</dbReference>
<dbReference type="GO" id="GO:0050661">
    <property type="term" value="F:NADP binding"/>
    <property type="evidence" value="ECO:0007669"/>
    <property type="project" value="UniProtKB-UniRule"/>
</dbReference>
<dbReference type="RefSeq" id="WP_131331400.1">
    <property type="nucleotide sequence ID" value="NZ_CP044016.1"/>
</dbReference>
<dbReference type="SUPFAM" id="SSF55347">
    <property type="entry name" value="Glyceraldehyde-3-phosphate dehydrogenase-like, C-terminal domain"/>
    <property type="match status" value="1"/>
</dbReference>
<feature type="region of interest" description="Disordered" evidence="8">
    <location>
        <begin position="486"/>
        <end position="511"/>
    </location>
</feature>
<dbReference type="GO" id="GO:0009051">
    <property type="term" value="P:pentose-phosphate shunt, oxidative branch"/>
    <property type="evidence" value="ECO:0007669"/>
    <property type="project" value="TreeGrafter"/>
</dbReference>
<dbReference type="InterPro" id="IPR019796">
    <property type="entry name" value="G6P_DH_AS"/>
</dbReference>
<dbReference type="UniPathway" id="UPA00115">
    <property type="reaction ID" value="UER00408"/>
</dbReference>
<sequence length="511" mass="58227">MASKVIKKTNPTIVFIFGGSGDLNHRKLTPALYNLYVDGFLNDQFKVYGLGRTDYTDKKYRDHLLEGIQLFSRRKDDGKGPWKEFSEKVHYLKMDAGAGTAEEYSILDKAIQETEKEWKVEADVLYYLSVGPNLFPIIAKGISTIKSSHKEDKTRIVIEKPFGHDLQTAMDLNKLLAGLFQEDQIYRIDHYLGKETVQNILALRFANTLFEPIWNNKYIDHVQITAAETVGVEDRGGYYDTSGALRDMIQNHILQVLCMVAMEAPVSFDANEIRNKKTDVLKAIKRYTNEEVKENVVRGQYGAGWMKGSKVNAYREEKGVDPNSATETYAAVKFQIDNWRWQGVPFYVRSGKYLAEKTTLITIHFKQAPNYAFPAEAVDAWRPNRLTLTIQPENDVRLLFQAKRPGQTMSLNPVEMVFNYADAYNEPQPEAYETLLLDAMMGNSTQFMRNDQVEIAWKVVMPILDSWNSKVPVSFPNYSPGSWGPEEADALIAKDGRSWTNSPTKSSKDKL</sequence>
<dbReference type="InterPro" id="IPR001282">
    <property type="entry name" value="G6P_DH"/>
</dbReference>
<name>A0A5P2G6U0_9BACT</name>
<protein>
    <recommendedName>
        <fullName evidence="7">Glucose-6-phosphate 1-dehydrogenase</fullName>
        <shortName evidence="7">G6PD</shortName>
        <ecNumber evidence="7">1.1.1.49</ecNumber>
    </recommendedName>
</protein>
<dbReference type="GO" id="GO:0004345">
    <property type="term" value="F:glucose-6-phosphate dehydrogenase activity"/>
    <property type="evidence" value="ECO:0007669"/>
    <property type="project" value="UniProtKB-UniRule"/>
</dbReference>
<comment type="caution">
    <text evidence="7">Lacks conserved residue(s) required for the propagation of feature annotation.</text>
</comment>
<feature type="binding site" evidence="7">
    <location>
        <position position="190"/>
    </location>
    <ligand>
        <name>substrate</name>
    </ligand>
</feature>
<dbReference type="KEGG" id="arac:E0W69_017745"/>
<comment type="catalytic activity">
    <reaction evidence="7">
        <text>D-glucose 6-phosphate + NADP(+) = 6-phospho-D-glucono-1,5-lactone + NADPH + H(+)</text>
        <dbReference type="Rhea" id="RHEA:15841"/>
        <dbReference type="ChEBI" id="CHEBI:15378"/>
        <dbReference type="ChEBI" id="CHEBI:57783"/>
        <dbReference type="ChEBI" id="CHEBI:57955"/>
        <dbReference type="ChEBI" id="CHEBI:58349"/>
        <dbReference type="ChEBI" id="CHEBI:61548"/>
        <dbReference type="EC" id="1.1.1.49"/>
    </reaction>
</comment>
<evidence type="ECO:0000256" key="5">
    <source>
        <dbReference type="ARBA" id="ARBA00023002"/>
    </source>
</evidence>
<evidence type="ECO:0000313" key="11">
    <source>
        <dbReference type="EMBL" id="QES90418.1"/>
    </source>
</evidence>
<dbReference type="EMBL" id="CP044016">
    <property type="protein sequence ID" value="QES90418.1"/>
    <property type="molecule type" value="Genomic_DNA"/>
</dbReference>
<gene>
    <name evidence="7 11" type="primary">zwf</name>
    <name evidence="11" type="ORF">E0W69_017745</name>
</gene>
<evidence type="ECO:0000313" key="12">
    <source>
        <dbReference type="Proteomes" id="UP000292424"/>
    </source>
</evidence>
<dbReference type="Gene3D" id="3.30.360.10">
    <property type="entry name" value="Dihydrodipicolinate Reductase, domain 2"/>
    <property type="match status" value="1"/>
</dbReference>
<feature type="binding site" evidence="7">
    <location>
        <position position="194"/>
    </location>
    <ligand>
        <name>substrate</name>
    </ligand>
</feature>
<reference evidence="11 12" key="1">
    <citation type="submission" date="2019-09" db="EMBL/GenBank/DDBJ databases">
        <title>Complete genome sequence of Arachidicoccus sp. B3-10 isolated from apple orchard soil.</title>
        <authorList>
            <person name="Kim H.S."/>
            <person name="Han K.-I."/>
            <person name="Suh M.K."/>
            <person name="Lee K.C."/>
            <person name="Eom M.K."/>
            <person name="Kim J.-S."/>
            <person name="Kang S.W."/>
            <person name="Sin Y."/>
            <person name="Lee J.-S."/>
        </authorList>
    </citation>
    <scope>NUCLEOTIDE SEQUENCE [LARGE SCALE GENOMIC DNA]</scope>
    <source>
        <strain evidence="11 12">B3-10</strain>
    </source>
</reference>
<feature type="binding site" evidence="7">
    <location>
        <position position="357"/>
    </location>
    <ligand>
        <name>substrate</name>
    </ligand>
</feature>
<comment type="function">
    <text evidence="7">Catalyzes the oxidation of glucose 6-phosphate to 6-phosphogluconolactone.</text>
</comment>
<feature type="domain" description="Glucose-6-phosphate dehydrogenase NAD-binding" evidence="9">
    <location>
        <begin position="16"/>
        <end position="199"/>
    </location>
</feature>
<feature type="binding site" evidence="7">
    <location>
        <position position="160"/>
    </location>
    <ligand>
        <name>NADP(+)</name>
        <dbReference type="ChEBI" id="CHEBI:58349"/>
    </ligand>
</feature>
<dbReference type="OrthoDB" id="9802739at2"/>
<evidence type="ECO:0000256" key="3">
    <source>
        <dbReference type="ARBA" id="ARBA00022526"/>
    </source>
</evidence>
<dbReference type="PANTHER" id="PTHR23429:SF0">
    <property type="entry name" value="GLUCOSE-6-PHOSPHATE 1-DEHYDROGENASE"/>
    <property type="match status" value="1"/>
</dbReference>
<feature type="binding site" evidence="7">
    <location>
        <position position="228"/>
    </location>
    <ligand>
        <name>substrate</name>
    </ligand>
</feature>
<organism evidence="11 12">
    <name type="scientific">Rhizosphaericola mali</name>
    <dbReference type="NCBI Taxonomy" id="2545455"/>
    <lineage>
        <taxon>Bacteria</taxon>
        <taxon>Pseudomonadati</taxon>
        <taxon>Bacteroidota</taxon>
        <taxon>Chitinophagia</taxon>
        <taxon>Chitinophagales</taxon>
        <taxon>Chitinophagaceae</taxon>
        <taxon>Rhizosphaericola</taxon>
    </lineage>
</organism>
<dbReference type="Proteomes" id="UP000292424">
    <property type="component" value="Chromosome"/>
</dbReference>
<keyword evidence="4 7" id="KW-0521">NADP</keyword>
<dbReference type="PANTHER" id="PTHR23429">
    <property type="entry name" value="GLUCOSE-6-PHOSPHATE 1-DEHYDROGENASE G6PD"/>
    <property type="match status" value="1"/>
</dbReference>